<evidence type="ECO:0000256" key="1">
    <source>
        <dbReference type="ARBA" id="ARBA00007274"/>
    </source>
</evidence>
<evidence type="ECO:0000256" key="4">
    <source>
        <dbReference type="ARBA" id="ARBA00023315"/>
    </source>
</evidence>
<dbReference type="CDD" id="cd03358">
    <property type="entry name" value="LbH_WxcM_N_like"/>
    <property type="match status" value="1"/>
</dbReference>
<dbReference type="AlphaFoldDB" id="A0A5E4Y7N9"/>
<dbReference type="PANTHER" id="PTHR43300:SF4">
    <property type="entry name" value="ACYL-[ACYL-CARRIER-PROTEIN]--UDP-N-ACETYLGLUCOSAMINE O-ACYLTRANSFERASE"/>
    <property type="match status" value="1"/>
</dbReference>
<comment type="similarity">
    <text evidence="1">Belongs to the transferase hexapeptide repeat family.</text>
</comment>
<dbReference type="PROSITE" id="PS00101">
    <property type="entry name" value="HEXAPEP_TRANSFERASES"/>
    <property type="match status" value="1"/>
</dbReference>
<dbReference type="InterPro" id="IPR001451">
    <property type="entry name" value="Hexapep"/>
</dbReference>
<keyword evidence="6" id="KW-1185">Reference proteome</keyword>
<dbReference type="Pfam" id="PF00132">
    <property type="entry name" value="Hexapep"/>
    <property type="match status" value="1"/>
</dbReference>
<dbReference type="OrthoDB" id="272049at2"/>
<gene>
    <name evidence="5" type="ORF">PTE30175_04236</name>
</gene>
<dbReference type="EMBL" id="CABPRZ010000022">
    <property type="protein sequence ID" value="VVE44634.1"/>
    <property type="molecule type" value="Genomic_DNA"/>
</dbReference>
<dbReference type="Pfam" id="PF14602">
    <property type="entry name" value="Hexapep_2"/>
    <property type="match status" value="1"/>
</dbReference>
<proteinExistence type="inferred from homology"/>
<dbReference type="Proteomes" id="UP000414233">
    <property type="component" value="Unassembled WGS sequence"/>
</dbReference>
<keyword evidence="4" id="KW-0012">Acyltransferase</keyword>
<accession>A0A5E4Y7N9</accession>
<reference evidence="5 6" key="1">
    <citation type="submission" date="2019-08" db="EMBL/GenBank/DDBJ databases">
        <authorList>
            <person name="Peeters C."/>
        </authorList>
    </citation>
    <scope>NUCLEOTIDE SEQUENCE [LARGE SCALE GENOMIC DNA]</scope>
    <source>
        <strain evidence="5 6">LMG 30175</strain>
    </source>
</reference>
<dbReference type="SUPFAM" id="SSF51161">
    <property type="entry name" value="Trimeric LpxA-like enzymes"/>
    <property type="match status" value="1"/>
</dbReference>
<dbReference type="RefSeq" id="WP_150699027.1">
    <property type="nucleotide sequence ID" value="NZ_CABPRZ010000022.1"/>
</dbReference>
<evidence type="ECO:0000256" key="2">
    <source>
        <dbReference type="ARBA" id="ARBA00022679"/>
    </source>
</evidence>
<dbReference type="InterPro" id="IPR050179">
    <property type="entry name" value="Trans_hexapeptide_repeat"/>
</dbReference>
<keyword evidence="2 5" id="KW-0808">Transferase</keyword>
<sequence>MAVTIHPSAIVDDGASIGDGSRVWHFAHICAGARIGERCSFGQNVFVGNDVLIGNNVKVQNNVSVYDAVILEDDVFCGPSMVFTNVYNPRSAVTRKEEYRRTVVRTGATLGANSTIVCGVTVGAYAFVAAGAVINRDVPEYALMAGVPARQIGWISRFGERLELPLSGNGEAVCPHTGETYVLAEGVCSIKAHP</sequence>
<evidence type="ECO:0000256" key="3">
    <source>
        <dbReference type="ARBA" id="ARBA00022737"/>
    </source>
</evidence>
<evidence type="ECO:0000313" key="6">
    <source>
        <dbReference type="Proteomes" id="UP000414233"/>
    </source>
</evidence>
<dbReference type="GO" id="GO:0016746">
    <property type="term" value="F:acyltransferase activity"/>
    <property type="evidence" value="ECO:0007669"/>
    <property type="project" value="UniProtKB-KW"/>
</dbReference>
<dbReference type="Gene3D" id="2.20.70.110">
    <property type="match status" value="1"/>
</dbReference>
<dbReference type="PANTHER" id="PTHR43300">
    <property type="entry name" value="ACETYLTRANSFERASE"/>
    <property type="match status" value="1"/>
</dbReference>
<name>A0A5E4Y7N9_9BURK</name>
<dbReference type="InterPro" id="IPR011004">
    <property type="entry name" value="Trimer_LpxA-like_sf"/>
</dbReference>
<protein>
    <submittedName>
        <fullName evidence="5">Serine acetyltransferase</fullName>
    </submittedName>
</protein>
<evidence type="ECO:0000313" key="5">
    <source>
        <dbReference type="EMBL" id="VVE44634.1"/>
    </source>
</evidence>
<keyword evidence="3" id="KW-0677">Repeat</keyword>
<dbReference type="Gene3D" id="2.160.10.10">
    <property type="entry name" value="Hexapeptide repeat proteins"/>
    <property type="match status" value="1"/>
</dbReference>
<organism evidence="5 6">
    <name type="scientific">Pandoraea terrae</name>
    <dbReference type="NCBI Taxonomy" id="1537710"/>
    <lineage>
        <taxon>Bacteria</taxon>
        <taxon>Pseudomonadati</taxon>
        <taxon>Pseudomonadota</taxon>
        <taxon>Betaproteobacteria</taxon>
        <taxon>Burkholderiales</taxon>
        <taxon>Burkholderiaceae</taxon>
        <taxon>Pandoraea</taxon>
    </lineage>
</organism>
<dbReference type="InterPro" id="IPR018357">
    <property type="entry name" value="Hexapep_transf_CS"/>
</dbReference>